<keyword evidence="1" id="KW-0472">Membrane</keyword>
<sequence length="194" mass="21515">MDTDQLKIKNLLVGIGGSISVLAVPSYLTLFAHFFKEVKVIMTPSAARLLPRETVNLLCAGAYTDEQEFSQEISHVELTRWADGLVILPATANTMGQAANGLGDNLLTTAILAYPEPIIYFPNMNERMWRKKSLQRNIKTLEADGDIVVEPSHQMAYEVASGKMRPNYTIPSKENVMKVIYKQLVGNVQTVSKS</sequence>
<dbReference type="OrthoDB" id="2395518at2"/>
<dbReference type="PANTHER" id="PTHR14359:SF6">
    <property type="entry name" value="PHOSPHOPANTOTHENOYLCYSTEINE DECARBOXYLASE"/>
    <property type="match status" value="1"/>
</dbReference>
<dbReference type="GO" id="GO:0016874">
    <property type="term" value="F:ligase activity"/>
    <property type="evidence" value="ECO:0007669"/>
    <property type="project" value="UniProtKB-KW"/>
</dbReference>
<dbReference type="RefSeq" id="WP_091741671.1">
    <property type="nucleotide sequence ID" value="NZ_FNNQ01000013.1"/>
</dbReference>
<accession>A0A1H3AI48</accession>
<dbReference type="AlphaFoldDB" id="A0A1H3AI48"/>
<dbReference type="Proteomes" id="UP000198534">
    <property type="component" value="Unassembled WGS sequence"/>
</dbReference>
<evidence type="ECO:0000256" key="1">
    <source>
        <dbReference type="SAM" id="Phobius"/>
    </source>
</evidence>
<evidence type="ECO:0000313" key="3">
    <source>
        <dbReference type="EMBL" id="SDX29265.1"/>
    </source>
</evidence>
<dbReference type="Gene3D" id="3.40.50.1950">
    <property type="entry name" value="Flavin prenyltransferase-like"/>
    <property type="match status" value="1"/>
</dbReference>
<proteinExistence type="predicted"/>
<dbReference type="Pfam" id="PF02441">
    <property type="entry name" value="Flavoprotein"/>
    <property type="match status" value="1"/>
</dbReference>
<dbReference type="GO" id="GO:0015937">
    <property type="term" value="P:coenzyme A biosynthetic process"/>
    <property type="evidence" value="ECO:0007669"/>
    <property type="project" value="TreeGrafter"/>
</dbReference>
<reference evidence="3 4" key="1">
    <citation type="submission" date="2016-10" db="EMBL/GenBank/DDBJ databases">
        <authorList>
            <person name="de Groot N.N."/>
        </authorList>
    </citation>
    <scope>NUCLEOTIDE SEQUENCE [LARGE SCALE GENOMIC DNA]</scope>
    <source>
        <strain evidence="3 4">DSM 45610</strain>
    </source>
</reference>
<evidence type="ECO:0000259" key="2">
    <source>
        <dbReference type="Pfam" id="PF02441"/>
    </source>
</evidence>
<dbReference type="SUPFAM" id="SSF52507">
    <property type="entry name" value="Homo-oligomeric flavin-containing Cys decarboxylases, HFCD"/>
    <property type="match status" value="1"/>
</dbReference>
<dbReference type="GO" id="GO:0004633">
    <property type="term" value="F:phosphopantothenoylcysteine decarboxylase activity"/>
    <property type="evidence" value="ECO:0007669"/>
    <property type="project" value="TreeGrafter"/>
</dbReference>
<dbReference type="EMBL" id="FNNQ01000013">
    <property type="protein sequence ID" value="SDX29265.1"/>
    <property type="molecule type" value="Genomic_DNA"/>
</dbReference>
<dbReference type="InterPro" id="IPR003382">
    <property type="entry name" value="Flavoprotein"/>
</dbReference>
<feature type="domain" description="Flavoprotein" evidence="2">
    <location>
        <begin position="9"/>
        <end position="162"/>
    </location>
</feature>
<evidence type="ECO:0000313" key="4">
    <source>
        <dbReference type="Proteomes" id="UP000198534"/>
    </source>
</evidence>
<gene>
    <name evidence="3" type="ORF">SAMN05444487_11392</name>
</gene>
<feature type="transmembrane region" description="Helical" evidence="1">
    <location>
        <begin position="12"/>
        <end position="35"/>
    </location>
</feature>
<dbReference type="PANTHER" id="PTHR14359">
    <property type="entry name" value="HOMO-OLIGOMERIC FLAVIN CONTAINING CYS DECARBOXYLASE FAMILY"/>
    <property type="match status" value="1"/>
</dbReference>
<dbReference type="InterPro" id="IPR036551">
    <property type="entry name" value="Flavin_trans-like"/>
</dbReference>
<keyword evidence="4" id="KW-1185">Reference proteome</keyword>
<dbReference type="GO" id="GO:0071513">
    <property type="term" value="C:phosphopantothenoylcysteine decarboxylase complex"/>
    <property type="evidence" value="ECO:0007669"/>
    <property type="project" value="TreeGrafter"/>
</dbReference>
<name>A0A1H3AI48_9BACL</name>
<keyword evidence="1" id="KW-0812">Transmembrane</keyword>
<protein>
    <submittedName>
        <fullName evidence="3">Phosphopantothenoylcysteine decarboxylase / phosphopantothenate--cysteine ligase</fullName>
    </submittedName>
</protein>
<dbReference type="STRING" id="1048340.SAMN05444487_11392"/>
<keyword evidence="3" id="KW-0436">Ligase</keyword>
<dbReference type="GO" id="GO:0010181">
    <property type="term" value="F:FMN binding"/>
    <property type="evidence" value="ECO:0007669"/>
    <property type="project" value="TreeGrafter"/>
</dbReference>
<keyword evidence="1" id="KW-1133">Transmembrane helix</keyword>
<organism evidence="3 4">
    <name type="scientific">Marininema mesophilum</name>
    <dbReference type="NCBI Taxonomy" id="1048340"/>
    <lineage>
        <taxon>Bacteria</taxon>
        <taxon>Bacillati</taxon>
        <taxon>Bacillota</taxon>
        <taxon>Bacilli</taxon>
        <taxon>Bacillales</taxon>
        <taxon>Thermoactinomycetaceae</taxon>
        <taxon>Marininema</taxon>
    </lineage>
</organism>